<accession>A0AAW9QA52</accession>
<reference evidence="1" key="1">
    <citation type="submission" date="2024-01" db="EMBL/GenBank/DDBJ databases">
        <title>Bank of Algae and Cyanobacteria of the Azores (BACA) strain genomes.</title>
        <authorList>
            <person name="Luz R."/>
            <person name="Cordeiro R."/>
            <person name="Fonseca A."/>
            <person name="Goncalves V."/>
        </authorList>
    </citation>
    <scope>NUCLEOTIDE SEQUENCE</scope>
    <source>
        <strain evidence="1">BACA0141</strain>
    </source>
</reference>
<dbReference type="PANTHER" id="PTHR31793:SF24">
    <property type="entry name" value="LONG-CHAIN ACYL-COA THIOESTERASE FADM"/>
    <property type="match status" value="1"/>
</dbReference>
<dbReference type="Pfam" id="PF13279">
    <property type="entry name" value="4HBT_2"/>
    <property type="match status" value="1"/>
</dbReference>
<sequence length="142" mass="16214">MTQLVESKQLINVELKLPVQPYDIDFAGVVSNIVYIRWLEDLRVALVSACFSLSEMVEQDIAPILLETSIQYKQPVVLFDLPIGRMWMSKMKYLRWTVSAEILVGEKLVATAEQIGCFINLSSRKPVSIPKELSQAFRLREP</sequence>
<organism evidence="1 2">
    <name type="scientific">Tumidithrix elongata BACA0141</name>
    <dbReference type="NCBI Taxonomy" id="2716417"/>
    <lineage>
        <taxon>Bacteria</taxon>
        <taxon>Bacillati</taxon>
        <taxon>Cyanobacteriota</taxon>
        <taxon>Cyanophyceae</taxon>
        <taxon>Pseudanabaenales</taxon>
        <taxon>Pseudanabaenaceae</taxon>
        <taxon>Tumidithrix</taxon>
        <taxon>Tumidithrix elongata</taxon>
    </lineage>
</organism>
<dbReference type="AlphaFoldDB" id="A0AAW9QA52"/>
<proteinExistence type="predicted"/>
<evidence type="ECO:0000313" key="2">
    <source>
        <dbReference type="Proteomes" id="UP001333818"/>
    </source>
</evidence>
<dbReference type="EMBL" id="JAZBJZ010000179">
    <property type="protein sequence ID" value="MEE3719851.1"/>
    <property type="molecule type" value="Genomic_DNA"/>
</dbReference>
<evidence type="ECO:0000313" key="1">
    <source>
        <dbReference type="EMBL" id="MEE3719851.1"/>
    </source>
</evidence>
<dbReference type="CDD" id="cd00586">
    <property type="entry name" value="4HBT"/>
    <property type="match status" value="1"/>
</dbReference>
<dbReference type="PANTHER" id="PTHR31793">
    <property type="entry name" value="4-HYDROXYBENZOYL-COA THIOESTERASE FAMILY MEMBER"/>
    <property type="match status" value="1"/>
</dbReference>
<gene>
    <name evidence="1" type="ORF">V2H45_24220</name>
</gene>
<dbReference type="EC" id="3.1.2.-" evidence="1"/>
<protein>
    <submittedName>
        <fullName evidence="1">Thioesterase family protein</fullName>
        <ecNumber evidence="1">3.1.2.-</ecNumber>
    </submittedName>
</protein>
<dbReference type="SUPFAM" id="SSF54637">
    <property type="entry name" value="Thioesterase/thiol ester dehydrase-isomerase"/>
    <property type="match status" value="1"/>
</dbReference>
<dbReference type="InterPro" id="IPR029069">
    <property type="entry name" value="HotDog_dom_sf"/>
</dbReference>
<comment type="caution">
    <text evidence="1">The sequence shown here is derived from an EMBL/GenBank/DDBJ whole genome shotgun (WGS) entry which is preliminary data.</text>
</comment>
<dbReference type="GO" id="GO:0047617">
    <property type="term" value="F:fatty acyl-CoA hydrolase activity"/>
    <property type="evidence" value="ECO:0007669"/>
    <property type="project" value="TreeGrafter"/>
</dbReference>
<dbReference type="RefSeq" id="WP_330486287.1">
    <property type="nucleotide sequence ID" value="NZ_JAZBJZ010000179.1"/>
</dbReference>
<dbReference type="Proteomes" id="UP001333818">
    <property type="component" value="Unassembled WGS sequence"/>
</dbReference>
<keyword evidence="2" id="KW-1185">Reference proteome</keyword>
<dbReference type="InterPro" id="IPR050563">
    <property type="entry name" value="4-hydroxybenzoyl-CoA_TE"/>
</dbReference>
<dbReference type="Gene3D" id="3.10.129.10">
    <property type="entry name" value="Hotdog Thioesterase"/>
    <property type="match status" value="1"/>
</dbReference>
<name>A0AAW9QA52_9CYAN</name>
<keyword evidence="1" id="KW-0378">Hydrolase</keyword>